<comment type="caution">
    <text evidence="1">The sequence shown here is derived from an EMBL/GenBank/DDBJ whole genome shotgun (WGS) entry which is preliminary data.</text>
</comment>
<accession>A0ABX1VZM3</accession>
<organism evidence="1 2">
    <name type="scientific">Mucilaginibacter humi</name>
    <dbReference type="NCBI Taxonomy" id="2732510"/>
    <lineage>
        <taxon>Bacteria</taxon>
        <taxon>Pseudomonadati</taxon>
        <taxon>Bacteroidota</taxon>
        <taxon>Sphingobacteriia</taxon>
        <taxon>Sphingobacteriales</taxon>
        <taxon>Sphingobacteriaceae</taxon>
        <taxon>Mucilaginibacter</taxon>
    </lineage>
</organism>
<dbReference type="EMBL" id="JABFCR010000009">
    <property type="protein sequence ID" value="NNU33392.1"/>
    <property type="molecule type" value="Genomic_DNA"/>
</dbReference>
<dbReference type="Proteomes" id="UP000566071">
    <property type="component" value="Unassembled WGS sequence"/>
</dbReference>
<protein>
    <submittedName>
        <fullName evidence="1">Uncharacterized protein</fullName>
    </submittedName>
</protein>
<gene>
    <name evidence="1" type="ORF">HK413_03085</name>
</gene>
<dbReference type="RefSeq" id="WP_175269073.1">
    <property type="nucleotide sequence ID" value="NZ_JABFCR010000009.1"/>
</dbReference>
<evidence type="ECO:0000313" key="2">
    <source>
        <dbReference type="Proteomes" id="UP000566071"/>
    </source>
</evidence>
<keyword evidence="2" id="KW-1185">Reference proteome</keyword>
<evidence type="ECO:0000313" key="1">
    <source>
        <dbReference type="EMBL" id="NNU33392.1"/>
    </source>
</evidence>
<sequence length="53" mass="5980">MKINKAWHAENVMPKNATPDQRITRTGASAILRLPANAGKIKSHDHRGRYNDQ</sequence>
<proteinExistence type="predicted"/>
<reference evidence="1 2" key="1">
    <citation type="submission" date="2020-05" db="EMBL/GenBank/DDBJ databases">
        <authorList>
            <person name="Khan S.A."/>
            <person name="Jeon C.O."/>
            <person name="Chun B.H."/>
        </authorList>
    </citation>
    <scope>NUCLEOTIDE SEQUENCE [LARGE SCALE GENOMIC DNA]</scope>
    <source>
        <strain evidence="1 2">S1162</strain>
    </source>
</reference>
<name>A0ABX1VZM3_9SPHI</name>